<dbReference type="PROSITE" id="PS51379">
    <property type="entry name" value="4FE4S_FER_2"/>
    <property type="match status" value="3"/>
</dbReference>
<dbReference type="Gene3D" id="3.30.70.20">
    <property type="match status" value="2"/>
</dbReference>
<keyword evidence="4" id="KW-0479">Metal-binding</keyword>
<evidence type="ECO:0000256" key="1">
    <source>
        <dbReference type="ARBA" id="ARBA00001966"/>
    </source>
</evidence>
<keyword evidence="3" id="KW-0004">4Fe-4S</keyword>
<evidence type="ECO:0000256" key="5">
    <source>
        <dbReference type="ARBA" id="ARBA00023004"/>
    </source>
</evidence>
<dbReference type="GO" id="GO:0051539">
    <property type="term" value="F:4 iron, 4 sulfur cluster binding"/>
    <property type="evidence" value="ECO:0007669"/>
    <property type="project" value="UniProtKB-KW"/>
</dbReference>
<sequence>MNERLNRRQFLSMNWDATVGFVGNLVLSQLDDEREFFRPPGASTEVEFLTLCTRCGLCKNACPEETISLFSLASGAKLANTPFIDPNIRPCTMCGKCIDVCPSHALTTIANGGSAVVGFADILPDNCLAFKDVMCDYCIRACPQTQAIYLDNGKPVVIAENCNGCGLCVSRCISVDKGIWIKL</sequence>
<comment type="function">
    <text evidence="2">Ferredoxins are iron-sulfur proteins that transfer electrons in a wide variety of metabolic reactions.</text>
</comment>
<keyword evidence="5" id="KW-0408">Iron</keyword>
<dbReference type="CDD" id="cd16373">
    <property type="entry name" value="DMSOR_beta_like"/>
    <property type="match status" value="1"/>
</dbReference>
<evidence type="ECO:0000256" key="3">
    <source>
        <dbReference type="ARBA" id="ARBA00022485"/>
    </source>
</evidence>
<dbReference type="OrthoDB" id="9810688at2"/>
<reference evidence="9" key="1">
    <citation type="submission" date="2016-10" db="EMBL/GenBank/DDBJ databases">
        <authorList>
            <person name="Varghese N."/>
            <person name="Submissions S."/>
        </authorList>
    </citation>
    <scope>NUCLEOTIDE SEQUENCE [LARGE SCALE GENOMIC DNA]</scope>
    <source>
        <strain evidence="9">B48,IBRC-M 10115,DSM 25386,CECT 8001</strain>
    </source>
</reference>
<dbReference type="PANTHER" id="PTHR24960">
    <property type="entry name" value="PHOTOSYSTEM I IRON-SULFUR CENTER-RELATED"/>
    <property type="match status" value="1"/>
</dbReference>
<evidence type="ECO:0000313" key="9">
    <source>
        <dbReference type="Proteomes" id="UP000198553"/>
    </source>
</evidence>
<evidence type="ECO:0000256" key="2">
    <source>
        <dbReference type="ARBA" id="ARBA00003532"/>
    </source>
</evidence>
<keyword evidence="6" id="KW-0411">Iron-sulfur</keyword>
<accession>A0A1H8EYT5</accession>
<dbReference type="STRING" id="930146.SAMN05192533_110154"/>
<evidence type="ECO:0000256" key="4">
    <source>
        <dbReference type="ARBA" id="ARBA00022723"/>
    </source>
</evidence>
<dbReference type="Pfam" id="PF13237">
    <property type="entry name" value="Fer4_10"/>
    <property type="match status" value="1"/>
</dbReference>
<dbReference type="InterPro" id="IPR017896">
    <property type="entry name" value="4Fe4S_Fe-S-bd"/>
</dbReference>
<proteinExistence type="predicted"/>
<gene>
    <name evidence="8" type="ORF">SAMN05192533_110154</name>
</gene>
<evidence type="ECO:0000313" key="8">
    <source>
        <dbReference type="EMBL" id="SEN24550.1"/>
    </source>
</evidence>
<organism evidence="8 9">
    <name type="scientific">Mesobacillus persicus</name>
    <dbReference type="NCBI Taxonomy" id="930146"/>
    <lineage>
        <taxon>Bacteria</taxon>
        <taxon>Bacillati</taxon>
        <taxon>Bacillota</taxon>
        <taxon>Bacilli</taxon>
        <taxon>Bacillales</taxon>
        <taxon>Bacillaceae</taxon>
        <taxon>Mesobacillus</taxon>
    </lineage>
</organism>
<evidence type="ECO:0000256" key="6">
    <source>
        <dbReference type="ARBA" id="ARBA00023014"/>
    </source>
</evidence>
<dbReference type="EMBL" id="FOBW01000010">
    <property type="protein sequence ID" value="SEN24550.1"/>
    <property type="molecule type" value="Genomic_DNA"/>
</dbReference>
<comment type="cofactor">
    <cofactor evidence="1">
        <name>[4Fe-4S] cluster</name>
        <dbReference type="ChEBI" id="CHEBI:49883"/>
    </cofactor>
</comment>
<dbReference type="PANTHER" id="PTHR24960:SF79">
    <property type="entry name" value="PHOTOSYSTEM I IRON-SULFUR CENTER"/>
    <property type="match status" value="1"/>
</dbReference>
<dbReference type="GO" id="GO:0046872">
    <property type="term" value="F:metal ion binding"/>
    <property type="evidence" value="ECO:0007669"/>
    <property type="project" value="UniProtKB-KW"/>
</dbReference>
<dbReference type="InterPro" id="IPR017900">
    <property type="entry name" value="4Fe4S_Fe_S_CS"/>
</dbReference>
<dbReference type="Pfam" id="PF12838">
    <property type="entry name" value="Fer4_7"/>
    <property type="match status" value="1"/>
</dbReference>
<feature type="domain" description="4Fe-4S ferredoxin-type" evidence="7">
    <location>
        <begin position="80"/>
        <end position="111"/>
    </location>
</feature>
<dbReference type="InterPro" id="IPR050157">
    <property type="entry name" value="PSI_iron-sulfur_center"/>
</dbReference>
<dbReference type="AlphaFoldDB" id="A0A1H8EYT5"/>
<dbReference type="PROSITE" id="PS00198">
    <property type="entry name" value="4FE4S_FER_1"/>
    <property type="match status" value="1"/>
</dbReference>
<dbReference type="SUPFAM" id="SSF54862">
    <property type="entry name" value="4Fe-4S ferredoxins"/>
    <property type="match status" value="1"/>
</dbReference>
<protein>
    <submittedName>
        <fullName evidence="8">Ferredoxin-type protein NapG</fullName>
    </submittedName>
</protein>
<feature type="domain" description="4Fe-4S ferredoxin-type" evidence="7">
    <location>
        <begin position="153"/>
        <end position="172"/>
    </location>
</feature>
<name>A0A1H8EYT5_9BACI</name>
<dbReference type="RefSeq" id="WP_090747278.1">
    <property type="nucleotide sequence ID" value="NZ_FOBW01000010.1"/>
</dbReference>
<evidence type="ECO:0000259" key="7">
    <source>
        <dbReference type="PROSITE" id="PS51379"/>
    </source>
</evidence>
<keyword evidence="9" id="KW-1185">Reference proteome</keyword>
<dbReference type="Proteomes" id="UP000198553">
    <property type="component" value="Unassembled WGS sequence"/>
</dbReference>
<feature type="domain" description="4Fe-4S ferredoxin-type" evidence="7">
    <location>
        <begin position="42"/>
        <end position="72"/>
    </location>
</feature>